<dbReference type="InterPro" id="IPR018771">
    <property type="entry name" value="PocR_dom"/>
</dbReference>
<dbReference type="Pfam" id="PF00989">
    <property type="entry name" value="PAS"/>
    <property type="match status" value="1"/>
</dbReference>
<dbReference type="SUPFAM" id="SSF47384">
    <property type="entry name" value="Homodimeric domain of signal transducing histidine kinase"/>
    <property type="match status" value="1"/>
</dbReference>
<dbReference type="Pfam" id="PF00512">
    <property type="entry name" value="HisKA"/>
    <property type="match status" value="1"/>
</dbReference>
<dbReference type="SMART" id="SM00388">
    <property type="entry name" value="HisKA"/>
    <property type="match status" value="1"/>
</dbReference>
<comment type="catalytic activity">
    <reaction evidence="1">
        <text>ATP + protein L-histidine = ADP + protein N-phospho-L-histidine.</text>
        <dbReference type="EC" id="2.7.13.3"/>
    </reaction>
</comment>
<evidence type="ECO:0000256" key="5">
    <source>
        <dbReference type="ARBA" id="ARBA00022777"/>
    </source>
</evidence>
<keyword evidence="5" id="KW-0418">Kinase</keyword>
<evidence type="ECO:0000259" key="7">
    <source>
        <dbReference type="PROSITE" id="PS50112"/>
    </source>
</evidence>
<dbReference type="FunFam" id="3.30.565.10:FF:000006">
    <property type="entry name" value="Sensor histidine kinase WalK"/>
    <property type="match status" value="1"/>
</dbReference>
<dbReference type="InterPro" id="IPR003661">
    <property type="entry name" value="HisK_dim/P_dom"/>
</dbReference>
<reference evidence="9 10" key="1">
    <citation type="submission" date="2016-09" db="EMBL/GenBank/DDBJ databases">
        <authorList>
            <person name="Capua I."/>
            <person name="De Benedictis P."/>
            <person name="Joannis T."/>
            <person name="Lombin L.H."/>
            <person name="Cattoli G."/>
        </authorList>
    </citation>
    <scope>NUCLEOTIDE SEQUENCE [LARGE SCALE GENOMIC DNA]</scope>
    <source>
        <strain evidence="9 10">A7P-90m</strain>
    </source>
</reference>
<dbReference type="PROSITE" id="PS50109">
    <property type="entry name" value="HIS_KIN"/>
    <property type="match status" value="1"/>
</dbReference>
<protein>
    <recommendedName>
        <fullName evidence="2">histidine kinase</fullName>
        <ecNumber evidence="2">2.7.13.3</ecNumber>
    </recommendedName>
</protein>
<evidence type="ECO:0000256" key="1">
    <source>
        <dbReference type="ARBA" id="ARBA00000085"/>
    </source>
</evidence>
<sequence length="661" mass="75019">MEKHISEIIDISGLNLLLEKYTVLTHMGTAVLDLEGKVLIATGWQDICTKFHRINKDTCKNCVESDTSLANNIKSGMPFNMYKCLNGMTDVAFPIKINNEQVGTFFIGQFLSEKPDLDFFKKQAHKYGFDEEKYLKALSNVPVISDEDVKKSMDFLSQLTLLIGEMGLVGLQLIENELLKAKEIAEKSEIFLNNIINSMGDPVFVKDDQSRLLIVNDAFCKIFDLGRSDIIGKTLAEDVTPEERESFLRIDKQVLIDGKENINEELLTVRDGQSRTISTRKTRFSDNNGNKFLVGSIRDISDLKGAEEALQAKIKDLNGFFSVVLDLLCIADTDGNFRLLNPAWEKTLGYTMEELMAKPFLDFTHPDDLQPTLDVVSKLASQEAVICFVNRYRCKDGTYRWLEWQSAPSGKLIYAAARDITDRKLMEEKLNKYVIDLKRSNEELEQFAYVASHDLQEPLRMVSSFTQLLEQKYSDKLDTDAHDFIHFAVDGANRMQMLINDLLEFSRVTTRGKEFIKLDTSSVLGQAINNLHAKITETCAIVTSDDLPFVVGDESQLIRLFQNLIDNAIKFRSEGTSIIHISCHSEAGYHQFSVKDNGIGIAPQYFERIFQIFQRLHTKVQYPGTGVGLAICKRIIERHNGKIWLESEVGKGTTFYFTINK</sequence>
<dbReference type="InterPro" id="IPR013767">
    <property type="entry name" value="PAS_fold"/>
</dbReference>
<dbReference type="InterPro" id="IPR035965">
    <property type="entry name" value="PAS-like_dom_sf"/>
</dbReference>
<dbReference type="Proteomes" id="UP000199452">
    <property type="component" value="Unassembled WGS sequence"/>
</dbReference>
<dbReference type="SUPFAM" id="SSF55785">
    <property type="entry name" value="PYP-like sensor domain (PAS domain)"/>
    <property type="match status" value="2"/>
</dbReference>
<dbReference type="InterPro" id="IPR003594">
    <property type="entry name" value="HATPase_dom"/>
</dbReference>
<proteinExistence type="predicted"/>
<dbReference type="InterPro" id="IPR000014">
    <property type="entry name" value="PAS"/>
</dbReference>
<evidence type="ECO:0000256" key="3">
    <source>
        <dbReference type="ARBA" id="ARBA00022553"/>
    </source>
</evidence>
<accession>A0A1G6NXW8</accession>
<evidence type="ECO:0000256" key="4">
    <source>
        <dbReference type="ARBA" id="ARBA00022679"/>
    </source>
</evidence>
<evidence type="ECO:0000313" key="10">
    <source>
        <dbReference type="Proteomes" id="UP000199452"/>
    </source>
</evidence>
<feature type="domain" description="PAC" evidence="8">
    <location>
        <begin position="260"/>
        <end position="312"/>
    </location>
</feature>
<dbReference type="CDD" id="cd00082">
    <property type="entry name" value="HisKA"/>
    <property type="match status" value="1"/>
</dbReference>
<dbReference type="SMART" id="SM00091">
    <property type="entry name" value="PAS"/>
    <property type="match status" value="2"/>
</dbReference>
<evidence type="ECO:0000256" key="2">
    <source>
        <dbReference type="ARBA" id="ARBA00012438"/>
    </source>
</evidence>
<gene>
    <name evidence="9" type="ORF">SAMN05216323_104617</name>
</gene>
<dbReference type="InterPro" id="IPR013655">
    <property type="entry name" value="PAS_fold_3"/>
</dbReference>
<dbReference type="PANTHER" id="PTHR43304">
    <property type="entry name" value="PHYTOCHROME-LIKE PROTEIN CPH1"/>
    <property type="match status" value="1"/>
</dbReference>
<dbReference type="PANTHER" id="PTHR43304:SF1">
    <property type="entry name" value="PAC DOMAIN-CONTAINING PROTEIN"/>
    <property type="match status" value="1"/>
</dbReference>
<dbReference type="Pfam" id="PF02518">
    <property type="entry name" value="HATPase_c"/>
    <property type="match status" value="1"/>
</dbReference>
<dbReference type="InterPro" id="IPR004358">
    <property type="entry name" value="Sig_transdc_His_kin-like_C"/>
</dbReference>
<feature type="domain" description="PAS" evidence="7">
    <location>
        <begin position="330"/>
        <end position="383"/>
    </location>
</feature>
<dbReference type="OrthoDB" id="9781208at2"/>
<keyword evidence="10" id="KW-1185">Reference proteome</keyword>
<dbReference type="PROSITE" id="PS50112">
    <property type="entry name" value="PAS"/>
    <property type="match status" value="2"/>
</dbReference>
<dbReference type="RefSeq" id="WP_092439302.1">
    <property type="nucleotide sequence ID" value="NZ_FMYP01000046.1"/>
</dbReference>
<dbReference type="CDD" id="cd00130">
    <property type="entry name" value="PAS"/>
    <property type="match status" value="2"/>
</dbReference>
<dbReference type="InterPro" id="IPR036890">
    <property type="entry name" value="HATPase_C_sf"/>
</dbReference>
<dbReference type="SMART" id="SM00387">
    <property type="entry name" value="HATPase_c"/>
    <property type="match status" value="1"/>
</dbReference>
<dbReference type="Gene3D" id="1.10.287.130">
    <property type="match status" value="1"/>
</dbReference>
<feature type="domain" description="PAS" evidence="7">
    <location>
        <begin position="188"/>
        <end position="258"/>
    </location>
</feature>
<dbReference type="GO" id="GO:0006355">
    <property type="term" value="P:regulation of DNA-templated transcription"/>
    <property type="evidence" value="ECO:0007669"/>
    <property type="project" value="InterPro"/>
</dbReference>
<dbReference type="EMBL" id="FMYP01000046">
    <property type="protein sequence ID" value="SDC72077.1"/>
    <property type="molecule type" value="Genomic_DNA"/>
</dbReference>
<dbReference type="SMART" id="SM00086">
    <property type="entry name" value="PAC"/>
    <property type="match status" value="2"/>
</dbReference>
<dbReference type="EC" id="2.7.13.3" evidence="2"/>
<keyword evidence="3" id="KW-0597">Phosphoprotein</keyword>
<dbReference type="PROSITE" id="PS50113">
    <property type="entry name" value="PAC"/>
    <property type="match status" value="1"/>
</dbReference>
<dbReference type="InterPro" id="IPR000700">
    <property type="entry name" value="PAS-assoc_C"/>
</dbReference>
<dbReference type="InterPro" id="IPR005467">
    <property type="entry name" value="His_kinase_dom"/>
</dbReference>
<dbReference type="AlphaFoldDB" id="A0A1G6NXW8"/>
<keyword evidence="4" id="KW-0808">Transferase</keyword>
<dbReference type="InterPro" id="IPR052162">
    <property type="entry name" value="Sensor_kinase/Photoreceptor"/>
</dbReference>
<dbReference type="PRINTS" id="PR00344">
    <property type="entry name" value="BCTRLSENSOR"/>
</dbReference>
<name>A0A1G6NXW8_9BACT</name>
<dbReference type="NCBIfam" id="TIGR00229">
    <property type="entry name" value="sensory_box"/>
    <property type="match status" value="2"/>
</dbReference>
<dbReference type="InterPro" id="IPR036097">
    <property type="entry name" value="HisK_dim/P_sf"/>
</dbReference>
<dbReference type="Gene3D" id="3.30.450.20">
    <property type="entry name" value="PAS domain"/>
    <property type="match status" value="2"/>
</dbReference>
<organism evidence="9 10">
    <name type="scientific">Williamwhitmania taraxaci</name>
    <dbReference type="NCBI Taxonomy" id="1640674"/>
    <lineage>
        <taxon>Bacteria</taxon>
        <taxon>Pseudomonadati</taxon>
        <taxon>Bacteroidota</taxon>
        <taxon>Bacteroidia</taxon>
        <taxon>Bacteroidales</taxon>
        <taxon>Williamwhitmaniaceae</taxon>
        <taxon>Williamwhitmania</taxon>
    </lineage>
</organism>
<dbReference type="STRING" id="1640674.SAMN05216323_104617"/>
<evidence type="ECO:0000259" key="8">
    <source>
        <dbReference type="PROSITE" id="PS50113"/>
    </source>
</evidence>
<dbReference type="Pfam" id="PF08447">
    <property type="entry name" value="PAS_3"/>
    <property type="match status" value="1"/>
</dbReference>
<dbReference type="Pfam" id="PF10114">
    <property type="entry name" value="PocR"/>
    <property type="match status" value="1"/>
</dbReference>
<evidence type="ECO:0000313" key="9">
    <source>
        <dbReference type="EMBL" id="SDC72077.1"/>
    </source>
</evidence>
<dbReference type="InterPro" id="IPR001610">
    <property type="entry name" value="PAC"/>
</dbReference>
<feature type="domain" description="Histidine kinase" evidence="6">
    <location>
        <begin position="450"/>
        <end position="661"/>
    </location>
</feature>
<dbReference type="SUPFAM" id="SSF55874">
    <property type="entry name" value="ATPase domain of HSP90 chaperone/DNA topoisomerase II/histidine kinase"/>
    <property type="match status" value="1"/>
</dbReference>
<dbReference type="GO" id="GO:0000155">
    <property type="term" value="F:phosphorelay sensor kinase activity"/>
    <property type="evidence" value="ECO:0007669"/>
    <property type="project" value="InterPro"/>
</dbReference>
<evidence type="ECO:0000259" key="6">
    <source>
        <dbReference type="PROSITE" id="PS50109"/>
    </source>
</evidence>
<dbReference type="Gene3D" id="3.30.565.10">
    <property type="entry name" value="Histidine kinase-like ATPase, C-terminal domain"/>
    <property type="match status" value="1"/>
</dbReference>